<dbReference type="Proteomes" id="UP001370348">
    <property type="component" value="Chromosome"/>
</dbReference>
<dbReference type="RefSeq" id="WP_394821300.1">
    <property type="nucleotide sequence ID" value="NZ_CP089984.1"/>
</dbReference>
<feature type="chain" id="PRO_5045781597" description="PEGA domain-containing protein" evidence="3">
    <location>
        <begin position="23"/>
        <end position="334"/>
    </location>
</feature>
<evidence type="ECO:0000256" key="1">
    <source>
        <dbReference type="SAM" id="MobiDB-lite"/>
    </source>
</evidence>
<feature type="region of interest" description="Disordered" evidence="1">
    <location>
        <begin position="180"/>
        <end position="208"/>
    </location>
</feature>
<name>A0ABZ2LL80_9BACT</name>
<organism evidence="4 5">
    <name type="scientific">Pendulispora albinea</name>
    <dbReference type="NCBI Taxonomy" id="2741071"/>
    <lineage>
        <taxon>Bacteria</taxon>
        <taxon>Pseudomonadati</taxon>
        <taxon>Myxococcota</taxon>
        <taxon>Myxococcia</taxon>
        <taxon>Myxococcales</taxon>
        <taxon>Sorangiineae</taxon>
        <taxon>Pendulisporaceae</taxon>
        <taxon>Pendulispora</taxon>
    </lineage>
</organism>
<evidence type="ECO:0000256" key="3">
    <source>
        <dbReference type="SAM" id="SignalP"/>
    </source>
</evidence>
<keyword evidence="2" id="KW-0812">Transmembrane</keyword>
<accession>A0ABZ2LL80</accession>
<dbReference type="EMBL" id="CP089984">
    <property type="protein sequence ID" value="WXB11679.1"/>
    <property type="molecule type" value="Genomic_DNA"/>
</dbReference>
<proteinExistence type="predicted"/>
<gene>
    <name evidence="4" type="ORF">LZC94_27945</name>
</gene>
<feature type="transmembrane region" description="Helical" evidence="2">
    <location>
        <begin position="221"/>
        <end position="244"/>
    </location>
</feature>
<evidence type="ECO:0000256" key="2">
    <source>
        <dbReference type="SAM" id="Phobius"/>
    </source>
</evidence>
<feature type="signal peptide" evidence="3">
    <location>
        <begin position="1"/>
        <end position="22"/>
    </location>
</feature>
<keyword evidence="5" id="KW-1185">Reference proteome</keyword>
<evidence type="ECO:0000313" key="4">
    <source>
        <dbReference type="EMBL" id="WXB11679.1"/>
    </source>
</evidence>
<protein>
    <recommendedName>
        <fullName evidence="6">PEGA domain-containing protein</fullName>
    </recommendedName>
</protein>
<sequence length="334" mass="34974">MLGRCILSMALAASLFATPAYADDSRAMAESQKSLATGIKQYKNGDREGAAISFAQSFAAWPSGEALRRLAIAEFELDRPVEALKHFRMYALDRNADVDFVKTKLPAYLEQSRARVGHLRVLAAPEAIVTVDNRRVQERGEDGVVDVVPGEHVVAIRGQDPSTARSVRVEATRTVEVDLRPSPATGSRGAESMSTARTSAGGGPSPANAVGSEKMAWPPPVMTIAFAGVSAVALGVGIGFGLAANGKDSEREEFSASHPGACPAGPSCTELRDMTSSQNRSATISDVALGTAAVAAVGAAASWFFFPRERVSPSTAMVPAVHRGGAGISLTRTF</sequence>
<keyword evidence="2" id="KW-1133">Transmembrane helix</keyword>
<keyword evidence="3" id="KW-0732">Signal</keyword>
<feature type="transmembrane region" description="Helical" evidence="2">
    <location>
        <begin position="287"/>
        <end position="306"/>
    </location>
</feature>
<keyword evidence="2" id="KW-0472">Membrane</keyword>
<evidence type="ECO:0000313" key="5">
    <source>
        <dbReference type="Proteomes" id="UP001370348"/>
    </source>
</evidence>
<evidence type="ECO:0008006" key="6">
    <source>
        <dbReference type="Google" id="ProtNLM"/>
    </source>
</evidence>
<reference evidence="4 5" key="1">
    <citation type="submission" date="2021-12" db="EMBL/GenBank/DDBJ databases">
        <title>Discovery of the Pendulisporaceae a myxobacterial family with distinct sporulation behavior and unique specialized metabolism.</title>
        <authorList>
            <person name="Garcia R."/>
            <person name="Popoff A."/>
            <person name="Bader C.D."/>
            <person name="Loehr J."/>
            <person name="Walesch S."/>
            <person name="Walt C."/>
            <person name="Boldt J."/>
            <person name="Bunk B."/>
            <person name="Haeckl F.J.F.P.J."/>
            <person name="Gunesch A.P."/>
            <person name="Birkelbach J."/>
            <person name="Nuebel U."/>
            <person name="Pietschmann T."/>
            <person name="Bach T."/>
            <person name="Mueller R."/>
        </authorList>
    </citation>
    <scope>NUCLEOTIDE SEQUENCE [LARGE SCALE GENOMIC DNA]</scope>
    <source>
        <strain evidence="4 5">MSr11954</strain>
    </source>
</reference>